<evidence type="ECO:0000313" key="3">
    <source>
        <dbReference type="EMBL" id="ORC90807.1"/>
    </source>
</evidence>
<evidence type="ECO:0000259" key="2">
    <source>
        <dbReference type="PROSITE" id="PS50053"/>
    </source>
</evidence>
<feature type="compositionally biased region" description="Polar residues" evidence="1">
    <location>
        <begin position="113"/>
        <end position="123"/>
    </location>
</feature>
<feature type="region of interest" description="Disordered" evidence="1">
    <location>
        <begin position="80"/>
        <end position="161"/>
    </location>
</feature>
<keyword evidence="4" id="KW-1185">Reference proteome</keyword>
<dbReference type="InterPro" id="IPR029071">
    <property type="entry name" value="Ubiquitin-like_domsf"/>
</dbReference>
<evidence type="ECO:0000256" key="1">
    <source>
        <dbReference type="SAM" id="MobiDB-lite"/>
    </source>
</evidence>
<dbReference type="OrthoDB" id="263618at2759"/>
<organism evidence="3 4">
    <name type="scientific">Trypanosoma theileri</name>
    <dbReference type="NCBI Taxonomy" id="67003"/>
    <lineage>
        <taxon>Eukaryota</taxon>
        <taxon>Discoba</taxon>
        <taxon>Euglenozoa</taxon>
        <taxon>Kinetoplastea</taxon>
        <taxon>Metakinetoplastina</taxon>
        <taxon>Trypanosomatida</taxon>
        <taxon>Trypanosomatidae</taxon>
        <taxon>Trypanosoma</taxon>
    </lineage>
</organism>
<dbReference type="GeneID" id="39983457"/>
<dbReference type="Proteomes" id="UP000192257">
    <property type="component" value="Unassembled WGS sequence"/>
</dbReference>
<gene>
    <name evidence="3" type="ORF">TM35_000072310</name>
</gene>
<dbReference type="PROSITE" id="PS50053">
    <property type="entry name" value="UBIQUITIN_2"/>
    <property type="match status" value="1"/>
</dbReference>
<feature type="compositionally biased region" description="Basic and acidic residues" evidence="1">
    <location>
        <begin position="144"/>
        <end position="153"/>
    </location>
</feature>
<sequence>MSSLAQPHYVRLKRYNLTIFLHCDVNHDTVQAIKERYEKLTGRIFYNVRLYLGRQNLEDFSTLYNCGIESEGAELIVVHSKGPKNDGTGEYYWEEIEEAMKPPPAPPKEERNLTQSGGDTGASSREGGEQTEDNSGPVLVSRSEGGRGLHFVEPEVEAVDS</sequence>
<dbReference type="InterPro" id="IPR000626">
    <property type="entry name" value="Ubiquitin-like_dom"/>
</dbReference>
<name>A0A1X0P1K0_9TRYP</name>
<comment type="caution">
    <text evidence="3">The sequence shown here is derived from an EMBL/GenBank/DDBJ whole genome shotgun (WGS) entry which is preliminary data.</text>
</comment>
<dbReference type="RefSeq" id="XP_028884873.1">
    <property type="nucleotide sequence ID" value="XM_029023677.1"/>
</dbReference>
<dbReference type="EMBL" id="NBCO01000007">
    <property type="protein sequence ID" value="ORC90807.1"/>
    <property type="molecule type" value="Genomic_DNA"/>
</dbReference>
<proteinExistence type="predicted"/>
<dbReference type="VEuPathDB" id="TriTrypDB:TM35_000072310"/>
<accession>A0A1X0P1K0</accession>
<feature type="domain" description="Ubiquitin-like" evidence="2">
    <location>
        <begin position="28"/>
        <end position="83"/>
    </location>
</feature>
<evidence type="ECO:0000313" key="4">
    <source>
        <dbReference type="Proteomes" id="UP000192257"/>
    </source>
</evidence>
<dbReference type="SUPFAM" id="SSF54236">
    <property type="entry name" value="Ubiquitin-like"/>
    <property type="match status" value="1"/>
</dbReference>
<reference evidence="3 4" key="1">
    <citation type="submission" date="2017-03" db="EMBL/GenBank/DDBJ databases">
        <title>An alternative strategy for trypanosome survival in the mammalian bloodstream revealed through genome and transcriptome analysis of the ubiquitous bovine parasite Trypanosoma (Megatrypanum) theileri.</title>
        <authorList>
            <person name="Kelly S."/>
            <person name="Ivens A."/>
            <person name="Mott A."/>
            <person name="O'Neill E."/>
            <person name="Emms D."/>
            <person name="Macleod O."/>
            <person name="Voorheis P."/>
            <person name="Matthews J."/>
            <person name="Matthews K."/>
            <person name="Carrington M."/>
        </authorList>
    </citation>
    <scope>NUCLEOTIDE SEQUENCE [LARGE SCALE GENOMIC DNA]</scope>
    <source>
        <strain evidence="3">Edinburgh</strain>
    </source>
</reference>
<protein>
    <recommendedName>
        <fullName evidence="2">Ubiquitin-like domain-containing protein</fullName>
    </recommendedName>
</protein>
<dbReference type="AlphaFoldDB" id="A0A1X0P1K0"/>
<dbReference type="Gene3D" id="3.10.20.90">
    <property type="entry name" value="Phosphatidylinositol 3-kinase Catalytic Subunit, Chain A, domain 1"/>
    <property type="match status" value="1"/>
</dbReference>